<reference evidence="2 3" key="2">
    <citation type="submission" date="2020-11" db="EMBL/GenBank/DDBJ databases">
        <title>Complete genome sequence of Pectobacterium brasiliense strain F126.</title>
        <authorList>
            <person name="Miroshnikov K."/>
            <person name="Vo T.N.H."/>
            <person name="Khodykina M.V."/>
            <person name="Kabanova A.P."/>
            <person name="Shneider M."/>
            <person name="Korzhenkov A."/>
            <person name="Toschakov S.V."/>
            <person name="Miroshnikov K.A."/>
            <person name="Ignatov A.N."/>
            <person name="Mikhailova Y.V."/>
            <person name="Shelenkov A."/>
            <person name="Yanushevich Y.G."/>
            <person name="Evseev P.V."/>
        </authorList>
    </citation>
    <scope>NUCLEOTIDE SEQUENCE [LARGE SCALE GENOMIC DNA]</scope>
    <source>
        <strain evidence="2 3">F126</strain>
    </source>
</reference>
<dbReference type="EMBL" id="CP065031">
    <property type="protein sequence ID" value="QPK24335.1"/>
    <property type="molecule type" value="Genomic_DNA"/>
</dbReference>
<keyword evidence="4" id="KW-1185">Reference proteome</keyword>
<name>A0A3S0Y3P8_9GAMM</name>
<evidence type="ECO:0000313" key="3">
    <source>
        <dbReference type="Proteomes" id="UP000269351"/>
    </source>
</evidence>
<reference evidence="1 4" key="1">
    <citation type="submission" date="2020-07" db="EMBL/GenBank/DDBJ databases">
        <title>A pangenomic view of the genus Pectobacterium provides insights into genome organization, phylogeny, and virulence.</title>
        <authorList>
            <person name="Jonkheer E."/>
            <person name="Brankovics B."/>
            <person name="Houwers I."/>
            <person name="Van Der Wolf J."/>
            <person name="Bonants P."/>
            <person name="Vreeburg R."/>
            <person name="Bollema R."/>
            <person name="De Haan J."/>
            <person name="Berke L."/>
            <person name="De Ridder D."/>
            <person name="Smit S."/>
            <person name="Van Der Lee T.A.J."/>
        </authorList>
    </citation>
    <scope>NUCLEOTIDE SEQUENCE [LARGE SCALE GENOMIC DNA]</scope>
    <source>
        <strain evidence="1 4">NAK:384</strain>
    </source>
</reference>
<dbReference type="Proteomes" id="UP000269351">
    <property type="component" value="Chromosome"/>
</dbReference>
<accession>A0A3S0Y3P8</accession>
<dbReference type="AlphaFoldDB" id="A0A3S0Y3P8"/>
<dbReference type="EMBL" id="JACGET010000017">
    <property type="protein sequence ID" value="MBN3107292.1"/>
    <property type="molecule type" value="Genomic_DNA"/>
</dbReference>
<dbReference type="Proteomes" id="UP000762586">
    <property type="component" value="Unassembled WGS sequence"/>
</dbReference>
<organism evidence="2 3">
    <name type="scientific">Pectobacterium brasiliense</name>
    <dbReference type="NCBI Taxonomy" id="180957"/>
    <lineage>
        <taxon>Bacteria</taxon>
        <taxon>Pseudomonadati</taxon>
        <taxon>Pseudomonadota</taxon>
        <taxon>Gammaproteobacteria</taxon>
        <taxon>Enterobacterales</taxon>
        <taxon>Pectobacteriaceae</taxon>
        <taxon>Pectobacterium</taxon>
    </lineage>
</organism>
<evidence type="ECO:0000313" key="2">
    <source>
        <dbReference type="EMBL" id="QPK24335.1"/>
    </source>
</evidence>
<proteinExistence type="predicted"/>
<evidence type="ECO:0000313" key="1">
    <source>
        <dbReference type="EMBL" id="MBN3107292.1"/>
    </source>
</evidence>
<gene>
    <name evidence="2" type="ORF">F126LOC_000350</name>
    <name evidence="1" type="ORF">H4F48_14590</name>
</gene>
<evidence type="ECO:0000313" key="4">
    <source>
        <dbReference type="Proteomes" id="UP000762586"/>
    </source>
</evidence>
<protein>
    <submittedName>
        <fullName evidence="2">Zinc ABC transporter substrate-binding protein</fullName>
    </submittedName>
</protein>
<sequence>MNKLKKNEIYIKMLLLSIPYIRNMQQHKKSSDLSCYYEAELVHNLAYTILTPDFEDHDIYFLNNQARYYIENCSDDISIAYSGQKELISSLFEMVPQEMKSKLLWEGPK</sequence>
<dbReference type="RefSeq" id="WP_103157840.1">
    <property type="nucleotide sequence ID" value="NZ_BSWF01000010.1"/>
</dbReference>